<protein>
    <submittedName>
        <fullName evidence="3">SprB repeat-containing protein</fullName>
    </submittedName>
</protein>
<feature type="chain" id="PRO_5013065055" evidence="2">
    <location>
        <begin position="29"/>
        <end position="276"/>
    </location>
</feature>
<evidence type="ECO:0000313" key="4">
    <source>
        <dbReference type="Proteomes" id="UP000184231"/>
    </source>
</evidence>
<dbReference type="Gene3D" id="2.60.40.740">
    <property type="match status" value="2"/>
</dbReference>
<dbReference type="STRING" id="558155.SAMN04487911_15710"/>
<sequence>MRTTLRNFFRKSFFISFLSLFVTTTTNAIEALPVKIIATEIIPNFNSITNSETGTTLKHSFTGSNPISTADNERILTGSELDIEELEEYEALKLEYTIGHVDCHGGNNGYATANVRGGMAPYTYQWSNGATTQTITNLVAGTYTLVVKDVNGKRRSCRLKIKEPAKLAHKILKLSDASAAGASDGSARVTVSGGAKPYSYAWDNGETTATATELNAGRHRVTITDNNGCTKQCYIQINEPNPPVEEVCDGVDNNGDGQVDEGFADTDGDGISDCVD</sequence>
<feature type="compositionally biased region" description="Acidic residues" evidence="1">
    <location>
        <begin position="258"/>
        <end position="276"/>
    </location>
</feature>
<evidence type="ECO:0000256" key="2">
    <source>
        <dbReference type="SAM" id="SignalP"/>
    </source>
</evidence>
<reference evidence="3 4" key="1">
    <citation type="submission" date="2016-11" db="EMBL/GenBank/DDBJ databases">
        <authorList>
            <person name="Jaros S."/>
            <person name="Januszkiewicz K."/>
            <person name="Wedrychowicz H."/>
        </authorList>
    </citation>
    <scope>NUCLEOTIDE SEQUENCE [LARGE SCALE GENOMIC DNA]</scope>
    <source>
        <strain evidence="3 4">CGMCC 1.8863</strain>
    </source>
</reference>
<keyword evidence="2" id="KW-0732">Signal</keyword>
<accession>A0A1M6N741</accession>
<feature type="region of interest" description="Disordered" evidence="1">
    <location>
        <begin position="252"/>
        <end position="276"/>
    </location>
</feature>
<proteinExistence type="predicted"/>
<dbReference type="EMBL" id="FQYX01000057">
    <property type="protein sequence ID" value="SHJ91529.1"/>
    <property type="molecule type" value="Genomic_DNA"/>
</dbReference>
<dbReference type="Proteomes" id="UP000184231">
    <property type="component" value="Unassembled WGS sequence"/>
</dbReference>
<dbReference type="InterPro" id="IPR025667">
    <property type="entry name" value="SprB_repeat"/>
</dbReference>
<dbReference type="Pfam" id="PF13573">
    <property type="entry name" value="SprB"/>
    <property type="match status" value="2"/>
</dbReference>
<keyword evidence="4" id="KW-1185">Reference proteome</keyword>
<name>A0A1M6N741_9FLAO</name>
<feature type="non-terminal residue" evidence="3">
    <location>
        <position position="276"/>
    </location>
</feature>
<dbReference type="RefSeq" id="WP_178338924.1">
    <property type="nucleotide sequence ID" value="NZ_FQYX01000057.1"/>
</dbReference>
<evidence type="ECO:0000313" key="3">
    <source>
        <dbReference type="EMBL" id="SHJ91529.1"/>
    </source>
</evidence>
<feature type="signal peptide" evidence="2">
    <location>
        <begin position="1"/>
        <end position="28"/>
    </location>
</feature>
<organism evidence="3 4">
    <name type="scientific">Arenibacter nanhaiticus</name>
    <dbReference type="NCBI Taxonomy" id="558155"/>
    <lineage>
        <taxon>Bacteria</taxon>
        <taxon>Pseudomonadati</taxon>
        <taxon>Bacteroidota</taxon>
        <taxon>Flavobacteriia</taxon>
        <taxon>Flavobacteriales</taxon>
        <taxon>Flavobacteriaceae</taxon>
        <taxon>Arenibacter</taxon>
    </lineage>
</organism>
<evidence type="ECO:0000256" key="1">
    <source>
        <dbReference type="SAM" id="MobiDB-lite"/>
    </source>
</evidence>
<dbReference type="AlphaFoldDB" id="A0A1M6N741"/>
<gene>
    <name evidence="3" type="ORF">SAMN04487911_15710</name>
</gene>